<dbReference type="EMBL" id="FOGI01000001">
    <property type="protein sequence ID" value="SEQ96490.1"/>
    <property type="molecule type" value="Genomic_DNA"/>
</dbReference>
<dbReference type="STRING" id="155974.SAMN04487818_101105"/>
<dbReference type="Proteomes" id="UP000199051">
    <property type="component" value="Unassembled WGS sequence"/>
</dbReference>
<feature type="transmembrane region" description="Helical" evidence="2">
    <location>
        <begin position="55"/>
        <end position="74"/>
    </location>
</feature>
<evidence type="ECO:0000256" key="2">
    <source>
        <dbReference type="SAM" id="Phobius"/>
    </source>
</evidence>
<keyword evidence="2" id="KW-0812">Transmembrane</keyword>
<keyword evidence="2" id="KW-0472">Membrane</keyword>
<evidence type="ECO:0000256" key="1">
    <source>
        <dbReference type="SAM" id="MobiDB-lite"/>
    </source>
</evidence>
<gene>
    <name evidence="3" type="ORF">SAMN04487818_101105</name>
</gene>
<feature type="region of interest" description="Disordered" evidence="1">
    <location>
        <begin position="24"/>
        <end position="56"/>
    </location>
</feature>
<accession>A0A1H9KBF4</accession>
<dbReference type="AlphaFoldDB" id="A0A1H9KBF4"/>
<organism evidence="3 4">
    <name type="scientific">Actinokineospora terrae</name>
    <dbReference type="NCBI Taxonomy" id="155974"/>
    <lineage>
        <taxon>Bacteria</taxon>
        <taxon>Bacillati</taxon>
        <taxon>Actinomycetota</taxon>
        <taxon>Actinomycetes</taxon>
        <taxon>Pseudonocardiales</taxon>
        <taxon>Pseudonocardiaceae</taxon>
        <taxon>Actinokineospora</taxon>
    </lineage>
</organism>
<sequence>MSQFQYACGECGFRTPWSTESQGAEWQEAHYAQRHPGIPPGGMVRTRDRGRSGSGGGGGCVGLVAALFVLLLVASTCRSTARSAPAQAPVAISWEVLR</sequence>
<reference evidence="4" key="1">
    <citation type="submission" date="2016-10" db="EMBL/GenBank/DDBJ databases">
        <authorList>
            <person name="Varghese N."/>
            <person name="Submissions S."/>
        </authorList>
    </citation>
    <scope>NUCLEOTIDE SEQUENCE [LARGE SCALE GENOMIC DNA]</scope>
    <source>
        <strain evidence="4">DSM 44260</strain>
    </source>
</reference>
<evidence type="ECO:0000313" key="3">
    <source>
        <dbReference type="EMBL" id="SEQ96490.1"/>
    </source>
</evidence>
<protein>
    <submittedName>
        <fullName evidence="3">Uncharacterized protein</fullName>
    </submittedName>
</protein>
<dbReference type="RefSeq" id="WP_218150554.1">
    <property type="nucleotide sequence ID" value="NZ_FOGI01000001.1"/>
</dbReference>
<keyword evidence="4" id="KW-1185">Reference proteome</keyword>
<name>A0A1H9KBF4_9PSEU</name>
<evidence type="ECO:0000313" key="4">
    <source>
        <dbReference type="Proteomes" id="UP000199051"/>
    </source>
</evidence>
<keyword evidence="2" id="KW-1133">Transmembrane helix</keyword>
<proteinExistence type="predicted"/>